<evidence type="ECO:0000313" key="3">
    <source>
        <dbReference type="Proteomes" id="UP001491552"/>
    </source>
</evidence>
<dbReference type="Proteomes" id="UP001491552">
    <property type="component" value="Unassembled WGS sequence"/>
</dbReference>
<dbReference type="Gene3D" id="3.60.21.10">
    <property type="match status" value="1"/>
</dbReference>
<name>A0ABV1G7Z5_9FIRM</name>
<feature type="domain" description="Calcineurin-like phosphoesterase" evidence="1">
    <location>
        <begin position="3"/>
        <end position="151"/>
    </location>
</feature>
<organism evidence="2 3">
    <name type="scientific">Faecousia intestinalis</name>
    <dbReference type="NCBI Taxonomy" id="3133167"/>
    <lineage>
        <taxon>Bacteria</taxon>
        <taxon>Bacillati</taxon>
        <taxon>Bacillota</taxon>
        <taxon>Clostridia</taxon>
        <taxon>Eubacteriales</taxon>
        <taxon>Oscillospiraceae</taxon>
        <taxon>Faecousia</taxon>
    </lineage>
</organism>
<dbReference type="EMBL" id="JBBMFF010000237">
    <property type="protein sequence ID" value="MEQ2511536.1"/>
    <property type="molecule type" value="Genomic_DNA"/>
</dbReference>
<evidence type="ECO:0000313" key="2">
    <source>
        <dbReference type="EMBL" id="MEQ2511536.1"/>
    </source>
</evidence>
<dbReference type="Pfam" id="PF00149">
    <property type="entry name" value="Metallophos"/>
    <property type="match status" value="1"/>
</dbReference>
<evidence type="ECO:0000259" key="1">
    <source>
        <dbReference type="Pfam" id="PF00149"/>
    </source>
</evidence>
<sequence length="190" mass="22200">MFFFIADAHFGHSAIIDLCRRPFKCVEEMDGYMMERWNEKVSRNDTVYVVGDLFYKHKDPDNVLKQLNGKKRLIVGNHDGGWLKRLDASRYFLSVDHLAEISDGKHKLVLCHYPLMCWKHELKSYMIHGHIHNNTNQPYWPVIKNNPRILNAGADINGFEPVSFDKMLANNECFKADADARLYNIKETQE</sequence>
<comment type="caution">
    <text evidence="2">The sequence shown here is derived from an EMBL/GenBank/DDBJ whole genome shotgun (WGS) entry which is preliminary data.</text>
</comment>
<dbReference type="InterPro" id="IPR004843">
    <property type="entry name" value="Calcineurin-like_PHP"/>
</dbReference>
<accession>A0ABV1G7Z5</accession>
<dbReference type="SUPFAM" id="SSF56300">
    <property type="entry name" value="Metallo-dependent phosphatases"/>
    <property type="match status" value="1"/>
</dbReference>
<reference evidence="2 3" key="1">
    <citation type="submission" date="2024-03" db="EMBL/GenBank/DDBJ databases">
        <title>Human intestinal bacterial collection.</title>
        <authorList>
            <person name="Pauvert C."/>
            <person name="Hitch T.C.A."/>
            <person name="Clavel T."/>
        </authorList>
    </citation>
    <scope>NUCLEOTIDE SEQUENCE [LARGE SCALE GENOMIC DNA]</scope>
    <source>
        <strain evidence="2 3">CLA-AA-H192</strain>
    </source>
</reference>
<protein>
    <submittedName>
        <fullName evidence="2">Metallophosphoesterase</fullName>
    </submittedName>
</protein>
<proteinExistence type="predicted"/>
<keyword evidence="3" id="KW-1185">Reference proteome</keyword>
<dbReference type="InterPro" id="IPR029052">
    <property type="entry name" value="Metallo-depent_PP-like"/>
</dbReference>
<dbReference type="RefSeq" id="WP_349136260.1">
    <property type="nucleotide sequence ID" value="NZ_JBBMFF010000237.1"/>
</dbReference>
<gene>
    <name evidence="2" type="ORF">WMO66_09810</name>
</gene>